<name>A0A5J4FWT2_9FLAO</name>
<reference evidence="2 3" key="1">
    <citation type="submission" date="2019-08" db="EMBL/GenBank/DDBJ databases">
        <title>Ulvibacter marinistellae sp. nov., isolated from a starfish, Patiria pectinifera.</title>
        <authorList>
            <person name="Kawano K."/>
            <person name="Ushijima N."/>
            <person name="Kihara M."/>
            <person name="Itoh H."/>
        </authorList>
    </citation>
    <scope>NUCLEOTIDE SEQUENCE [LARGE SCALE GENOMIC DNA]</scope>
    <source>
        <strain evidence="2 3">KK4</strain>
    </source>
</reference>
<gene>
    <name evidence="2" type="ORF">ULMS_00070</name>
</gene>
<comment type="caution">
    <text evidence="2">The sequence shown here is derived from an EMBL/GenBank/DDBJ whole genome shotgun (WGS) entry which is preliminary data.</text>
</comment>
<evidence type="ECO:0000313" key="2">
    <source>
        <dbReference type="EMBL" id="GEQ84499.1"/>
    </source>
</evidence>
<dbReference type="RefSeq" id="WP_151892463.1">
    <property type="nucleotide sequence ID" value="NZ_BKCF01000001.1"/>
</dbReference>
<feature type="chain" id="PRO_5023913064" evidence="1">
    <location>
        <begin position="19"/>
        <end position="235"/>
    </location>
</feature>
<dbReference type="EMBL" id="BKCF01000001">
    <property type="protein sequence ID" value="GEQ84499.1"/>
    <property type="molecule type" value="Genomic_DNA"/>
</dbReference>
<evidence type="ECO:0000256" key="1">
    <source>
        <dbReference type="SAM" id="SignalP"/>
    </source>
</evidence>
<organism evidence="2 3">
    <name type="scientific">Patiriisocius marinistellae</name>
    <dbReference type="NCBI Taxonomy" id="2494560"/>
    <lineage>
        <taxon>Bacteria</taxon>
        <taxon>Pseudomonadati</taxon>
        <taxon>Bacteroidota</taxon>
        <taxon>Flavobacteriia</taxon>
        <taxon>Flavobacteriales</taxon>
        <taxon>Flavobacteriaceae</taxon>
        <taxon>Patiriisocius</taxon>
    </lineage>
</organism>
<dbReference type="AlphaFoldDB" id="A0A5J4FWT2"/>
<proteinExistence type="predicted"/>
<dbReference type="OrthoDB" id="978006at2"/>
<dbReference type="Proteomes" id="UP000326994">
    <property type="component" value="Unassembled WGS sequence"/>
</dbReference>
<evidence type="ECO:0000313" key="3">
    <source>
        <dbReference type="Proteomes" id="UP000326994"/>
    </source>
</evidence>
<keyword evidence="3" id="KW-1185">Reference proteome</keyword>
<protein>
    <submittedName>
        <fullName evidence="2">Uncharacterized protein</fullName>
    </submittedName>
</protein>
<feature type="signal peptide" evidence="1">
    <location>
        <begin position="1"/>
        <end position="18"/>
    </location>
</feature>
<accession>A0A5J4FWT2</accession>
<sequence>MKKIIIILAIILTGNISAQSFNGKQFASDLFLMDEYIKRQSKGISFADTDTYTGTPYNNASFLPGSIYKDGKLLAENVALRYNAIADEMEVKEKLTSPDDDAKVLTKSPDIFVKIVSTIFVFVPYQGGIEEGGYFEVIYEGSQVDFYKKIIKDFDEEKKATSSLTRDIPASFSDEPEYFLVTKVGKFYQFPNSRNKKLKVFGDKEKQVKKYVKEKRLDLNKEKDLLKAIKYFETI</sequence>
<keyword evidence="1" id="KW-0732">Signal</keyword>